<evidence type="ECO:0000256" key="1">
    <source>
        <dbReference type="ARBA" id="ARBA00004141"/>
    </source>
</evidence>
<keyword evidence="4 5" id="KW-0472">Membrane</keyword>
<dbReference type="AlphaFoldDB" id="A0A0W8E7E1"/>
<feature type="transmembrane region" description="Helical" evidence="5">
    <location>
        <begin position="6"/>
        <end position="24"/>
    </location>
</feature>
<comment type="caution">
    <text evidence="6">The sequence shown here is derived from an EMBL/GenBank/DDBJ whole genome shotgun (WGS) entry which is preliminary data.</text>
</comment>
<evidence type="ECO:0000256" key="3">
    <source>
        <dbReference type="ARBA" id="ARBA00022989"/>
    </source>
</evidence>
<dbReference type="PANTHER" id="PTHR37306:SF1">
    <property type="entry name" value="COLICIN V PRODUCTION PROTEIN"/>
    <property type="match status" value="1"/>
</dbReference>
<dbReference type="InterPro" id="IPR003825">
    <property type="entry name" value="Colicin-V_CvpA"/>
</dbReference>
<organism evidence="6">
    <name type="scientific">hydrocarbon metagenome</name>
    <dbReference type="NCBI Taxonomy" id="938273"/>
    <lineage>
        <taxon>unclassified sequences</taxon>
        <taxon>metagenomes</taxon>
        <taxon>ecological metagenomes</taxon>
    </lineage>
</organism>
<evidence type="ECO:0000256" key="5">
    <source>
        <dbReference type="SAM" id="Phobius"/>
    </source>
</evidence>
<accession>A0A0W8E7E1</accession>
<feature type="transmembrane region" description="Helical" evidence="5">
    <location>
        <begin position="91"/>
        <end position="111"/>
    </location>
</feature>
<proteinExistence type="predicted"/>
<protein>
    <submittedName>
        <fullName evidence="6">Putative membrane protein</fullName>
    </submittedName>
</protein>
<feature type="transmembrane region" description="Helical" evidence="5">
    <location>
        <begin position="31"/>
        <end position="52"/>
    </location>
</feature>
<dbReference type="Pfam" id="PF02674">
    <property type="entry name" value="Colicin_V"/>
    <property type="match status" value="1"/>
</dbReference>
<gene>
    <name evidence="6" type="ORF">ASZ90_018226</name>
</gene>
<evidence type="ECO:0000313" key="6">
    <source>
        <dbReference type="EMBL" id="KUG04355.1"/>
    </source>
</evidence>
<dbReference type="EMBL" id="LNQE01001851">
    <property type="protein sequence ID" value="KUG04355.1"/>
    <property type="molecule type" value="Genomic_DNA"/>
</dbReference>
<comment type="subcellular location">
    <subcellularLocation>
        <location evidence="1">Membrane</location>
        <topology evidence="1">Multi-pass membrane protein</topology>
    </subcellularLocation>
</comment>
<sequence length="205" mass="22430">MNAFDYFVIAILILSAVSGFNKGFLNAVGKIVGLIAGILLAVTYYETLASYLQEYYGLVTALSEVIRSKIPITVLNMESAMLINGMNFDDAAHYLAYLLIIAVSFLAIFLLSSKVIQMLWSGLDSLFSWGWLSSINRMLGMTLEVVKNLIILTIILGLIHPALTLASGMGFYTILLAADTLDKSITASYMLQTYSMLKDLAGIKT</sequence>
<dbReference type="PANTHER" id="PTHR37306">
    <property type="entry name" value="COLICIN V PRODUCTION PROTEIN"/>
    <property type="match status" value="1"/>
</dbReference>
<evidence type="ECO:0000256" key="4">
    <source>
        <dbReference type="ARBA" id="ARBA00023136"/>
    </source>
</evidence>
<keyword evidence="3 5" id="KW-1133">Transmembrane helix</keyword>
<feature type="transmembrane region" description="Helical" evidence="5">
    <location>
        <begin position="149"/>
        <end position="175"/>
    </location>
</feature>
<keyword evidence="2 5" id="KW-0812">Transmembrane</keyword>
<dbReference type="GO" id="GO:0009403">
    <property type="term" value="P:toxin biosynthetic process"/>
    <property type="evidence" value="ECO:0007669"/>
    <property type="project" value="InterPro"/>
</dbReference>
<dbReference type="GO" id="GO:0016020">
    <property type="term" value="C:membrane"/>
    <property type="evidence" value="ECO:0007669"/>
    <property type="project" value="UniProtKB-SubCell"/>
</dbReference>
<reference evidence="6" key="1">
    <citation type="journal article" date="2015" name="Proc. Natl. Acad. Sci. U.S.A.">
        <title>Networks of energetic and metabolic interactions define dynamics in microbial communities.</title>
        <authorList>
            <person name="Embree M."/>
            <person name="Liu J.K."/>
            <person name="Al-Bassam M.M."/>
            <person name="Zengler K."/>
        </authorList>
    </citation>
    <scope>NUCLEOTIDE SEQUENCE</scope>
</reference>
<evidence type="ECO:0000256" key="2">
    <source>
        <dbReference type="ARBA" id="ARBA00022692"/>
    </source>
</evidence>
<name>A0A0W8E7E1_9ZZZZ</name>